<dbReference type="EMBL" id="LGRX02034469">
    <property type="protein sequence ID" value="KAK3237732.1"/>
    <property type="molecule type" value="Genomic_DNA"/>
</dbReference>
<dbReference type="Proteomes" id="UP001190700">
    <property type="component" value="Unassembled WGS sequence"/>
</dbReference>
<dbReference type="GO" id="GO:0051015">
    <property type="term" value="F:actin filament binding"/>
    <property type="evidence" value="ECO:0007669"/>
    <property type="project" value="TreeGrafter"/>
</dbReference>
<dbReference type="InterPro" id="IPR001609">
    <property type="entry name" value="Myosin_head_motor_dom-like"/>
</dbReference>
<dbReference type="GO" id="GO:0000146">
    <property type="term" value="F:microfilament motor activity"/>
    <property type="evidence" value="ECO:0007669"/>
    <property type="project" value="TreeGrafter"/>
</dbReference>
<keyword evidence="1 6" id="KW-0547">Nucleotide-binding</keyword>
<keyword evidence="9" id="KW-1185">Reference proteome</keyword>
<evidence type="ECO:0000313" key="8">
    <source>
        <dbReference type="EMBL" id="KAK3237732.1"/>
    </source>
</evidence>
<dbReference type="GO" id="GO:0016020">
    <property type="term" value="C:membrane"/>
    <property type="evidence" value="ECO:0007669"/>
    <property type="project" value="TreeGrafter"/>
</dbReference>
<dbReference type="Pfam" id="PF00063">
    <property type="entry name" value="Myosin_head"/>
    <property type="match status" value="1"/>
</dbReference>
<dbReference type="GO" id="GO:0005737">
    <property type="term" value="C:cytoplasm"/>
    <property type="evidence" value="ECO:0007669"/>
    <property type="project" value="TreeGrafter"/>
</dbReference>
<dbReference type="AlphaFoldDB" id="A0AAE0BLA8"/>
<sequence length="309" mass="34306">MPPGAWQPPTKTASPVKQPAFQAGAEVYVLEAGKSSEGWLTGAVTSINGNKAEVRTTDGKTLSVKNDEDNLLQASKDAPEGIPDMISLDMLHEGAIQENIYQRYNKQEIYTFVGPILISVNPYAQLDLYSQEVIDSYINGGQDRNSAPHLYFIANKAFEVMANDNKDQSILISGESGAGKTEATKIVLQYLTECALRKARASNKGDMTAQIQQRILDANPILEAFGNAKTVRNNNSSRFGKFFQVQFNANNEIIGATIIKYLLEKSRVVAQNNSERNYHIFYQICYGATPEEAKELGLQKPQEFYYLDQ</sequence>
<dbReference type="Pfam" id="PF02736">
    <property type="entry name" value="Myosin_N"/>
    <property type="match status" value="1"/>
</dbReference>
<dbReference type="InterPro" id="IPR036961">
    <property type="entry name" value="Kinesin_motor_dom_sf"/>
</dbReference>
<feature type="non-terminal residue" evidence="8">
    <location>
        <position position="309"/>
    </location>
</feature>
<feature type="domain" description="Myosin motor" evidence="7">
    <location>
        <begin position="80"/>
        <end position="309"/>
    </location>
</feature>
<comment type="caution">
    <text evidence="8">The sequence shown here is derived from an EMBL/GenBank/DDBJ whole genome shotgun (WGS) entry which is preliminary data.</text>
</comment>
<dbReference type="PANTHER" id="PTHR13140">
    <property type="entry name" value="MYOSIN"/>
    <property type="match status" value="1"/>
</dbReference>
<proteinExistence type="inferred from homology"/>
<evidence type="ECO:0000256" key="2">
    <source>
        <dbReference type="ARBA" id="ARBA00022840"/>
    </source>
</evidence>
<name>A0AAE0BLA8_9CHLO</name>
<dbReference type="SUPFAM" id="SSF52540">
    <property type="entry name" value="P-loop containing nucleoside triphosphate hydrolases"/>
    <property type="match status" value="1"/>
</dbReference>
<keyword evidence="2 6" id="KW-0067">ATP-binding</keyword>
<dbReference type="PRINTS" id="PR00193">
    <property type="entry name" value="MYOSINHEAVY"/>
</dbReference>
<dbReference type="CDD" id="cd00124">
    <property type="entry name" value="MYSc"/>
    <property type="match status" value="1"/>
</dbReference>
<keyword evidence="3 6" id="KW-0518">Myosin</keyword>
<dbReference type="PANTHER" id="PTHR13140:SF706">
    <property type="entry name" value="DILUTE CLASS UNCONVENTIONAL MYOSIN, ISOFORM C"/>
    <property type="match status" value="1"/>
</dbReference>
<evidence type="ECO:0000256" key="4">
    <source>
        <dbReference type="ARBA" id="ARBA00023175"/>
    </source>
</evidence>
<dbReference type="PROSITE" id="PS51456">
    <property type="entry name" value="MYOSIN_MOTOR"/>
    <property type="match status" value="1"/>
</dbReference>
<dbReference type="Gene3D" id="3.40.850.10">
    <property type="entry name" value="Kinesin motor domain"/>
    <property type="match status" value="1"/>
</dbReference>
<keyword evidence="4 6" id="KW-0505">Motor protein</keyword>
<dbReference type="SMART" id="SM00242">
    <property type="entry name" value="MYSc"/>
    <property type="match status" value="1"/>
</dbReference>
<dbReference type="GO" id="GO:0016459">
    <property type="term" value="C:myosin complex"/>
    <property type="evidence" value="ECO:0007669"/>
    <property type="project" value="UniProtKB-KW"/>
</dbReference>
<feature type="binding site" evidence="6">
    <location>
        <begin position="174"/>
        <end position="181"/>
    </location>
    <ligand>
        <name>ATP</name>
        <dbReference type="ChEBI" id="CHEBI:30616"/>
    </ligand>
</feature>
<dbReference type="GO" id="GO:0007015">
    <property type="term" value="P:actin filament organization"/>
    <property type="evidence" value="ECO:0007669"/>
    <property type="project" value="TreeGrafter"/>
</dbReference>
<gene>
    <name evidence="8" type="ORF">CYMTET_52214</name>
</gene>
<evidence type="ECO:0000259" key="7">
    <source>
        <dbReference type="PROSITE" id="PS51456"/>
    </source>
</evidence>
<reference evidence="8 9" key="1">
    <citation type="journal article" date="2015" name="Genome Biol. Evol.">
        <title>Comparative Genomics of a Bacterivorous Green Alga Reveals Evolutionary Causalities and Consequences of Phago-Mixotrophic Mode of Nutrition.</title>
        <authorList>
            <person name="Burns J.A."/>
            <person name="Paasch A."/>
            <person name="Narechania A."/>
            <person name="Kim E."/>
        </authorList>
    </citation>
    <scope>NUCLEOTIDE SEQUENCE [LARGE SCALE GENOMIC DNA]</scope>
    <source>
        <strain evidence="8 9">PLY_AMNH</strain>
    </source>
</reference>
<evidence type="ECO:0000256" key="5">
    <source>
        <dbReference type="ARBA" id="ARBA00023203"/>
    </source>
</evidence>
<comment type="caution">
    <text evidence="6">Lacks conserved residue(s) required for the propagation of feature annotation.</text>
</comment>
<accession>A0AAE0BLA8</accession>
<evidence type="ECO:0000256" key="1">
    <source>
        <dbReference type="ARBA" id="ARBA00022741"/>
    </source>
</evidence>
<keyword evidence="5 6" id="KW-0009">Actin-binding</keyword>
<evidence type="ECO:0000256" key="6">
    <source>
        <dbReference type="PROSITE-ProRule" id="PRU00782"/>
    </source>
</evidence>
<evidence type="ECO:0000313" key="9">
    <source>
        <dbReference type="Proteomes" id="UP001190700"/>
    </source>
</evidence>
<evidence type="ECO:0000256" key="3">
    <source>
        <dbReference type="ARBA" id="ARBA00023123"/>
    </source>
</evidence>
<protein>
    <recommendedName>
        <fullName evidence="7">Myosin motor domain-containing protein</fullName>
    </recommendedName>
</protein>
<comment type="similarity">
    <text evidence="6">Belongs to the TRAFAC class myosin-kinesin ATPase superfamily. Myosin family.</text>
</comment>
<dbReference type="InterPro" id="IPR004009">
    <property type="entry name" value="SH3_Myosin"/>
</dbReference>
<organism evidence="8 9">
    <name type="scientific">Cymbomonas tetramitiformis</name>
    <dbReference type="NCBI Taxonomy" id="36881"/>
    <lineage>
        <taxon>Eukaryota</taxon>
        <taxon>Viridiplantae</taxon>
        <taxon>Chlorophyta</taxon>
        <taxon>Pyramimonadophyceae</taxon>
        <taxon>Pyramimonadales</taxon>
        <taxon>Pyramimonadaceae</taxon>
        <taxon>Cymbomonas</taxon>
    </lineage>
</organism>
<dbReference type="InterPro" id="IPR027417">
    <property type="entry name" value="P-loop_NTPase"/>
</dbReference>
<dbReference type="GO" id="GO:0005524">
    <property type="term" value="F:ATP binding"/>
    <property type="evidence" value="ECO:0007669"/>
    <property type="project" value="UniProtKB-UniRule"/>
</dbReference>